<dbReference type="AlphaFoldDB" id="A0AAP0HKW5"/>
<protein>
    <submittedName>
        <fullName evidence="2">Uncharacterized protein</fullName>
    </submittedName>
</protein>
<feature type="region of interest" description="Disordered" evidence="1">
    <location>
        <begin position="1"/>
        <end position="93"/>
    </location>
</feature>
<dbReference type="Proteomes" id="UP001419268">
    <property type="component" value="Unassembled WGS sequence"/>
</dbReference>
<accession>A0AAP0HKW5</accession>
<name>A0AAP0HKW5_9MAGN</name>
<organism evidence="2 3">
    <name type="scientific">Stephania cephalantha</name>
    <dbReference type="NCBI Taxonomy" id="152367"/>
    <lineage>
        <taxon>Eukaryota</taxon>
        <taxon>Viridiplantae</taxon>
        <taxon>Streptophyta</taxon>
        <taxon>Embryophyta</taxon>
        <taxon>Tracheophyta</taxon>
        <taxon>Spermatophyta</taxon>
        <taxon>Magnoliopsida</taxon>
        <taxon>Ranunculales</taxon>
        <taxon>Menispermaceae</taxon>
        <taxon>Menispermoideae</taxon>
        <taxon>Cissampelideae</taxon>
        <taxon>Stephania</taxon>
    </lineage>
</organism>
<evidence type="ECO:0000313" key="2">
    <source>
        <dbReference type="EMBL" id="KAK9088467.1"/>
    </source>
</evidence>
<keyword evidence="3" id="KW-1185">Reference proteome</keyword>
<evidence type="ECO:0000256" key="1">
    <source>
        <dbReference type="SAM" id="MobiDB-lite"/>
    </source>
</evidence>
<evidence type="ECO:0000313" key="3">
    <source>
        <dbReference type="Proteomes" id="UP001419268"/>
    </source>
</evidence>
<feature type="compositionally biased region" description="Low complexity" evidence="1">
    <location>
        <begin position="17"/>
        <end position="29"/>
    </location>
</feature>
<gene>
    <name evidence="2" type="ORF">Scep_027549</name>
</gene>
<reference evidence="2 3" key="1">
    <citation type="submission" date="2024-01" db="EMBL/GenBank/DDBJ databases">
        <title>Genome assemblies of Stephania.</title>
        <authorList>
            <person name="Yang L."/>
        </authorList>
    </citation>
    <scope>NUCLEOTIDE SEQUENCE [LARGE SCALE GENOMIC DNA]</scope>
    <source>
        <strain evidence="2">JXDWG</strain>
        <tissue evidence="2">Leaf</tissue>
    </source>
</reference>
<dbReference type="EMBL" id="JBBNAG010000012">
    <property type="protein sequence ID" value="KAK9088467.1"/>
    <property type="molecule type" value="Genomic_DNA"/>
</dbReference>
<comment type="caution">
    <text evidence="2">The sequence shown here is derived from an EMBL/GenBank/DDBJ whole genome shotgun (WGS) entry which is preliminary data.</text>
</comment>
<feature type="compositionally biased region" description="Polar residues" evidence="1">
    <location>
        <begin position="30"/>
        <end position="63"/>
    </location>
</feature>
<sequence length="93" mass="10150">MASDIVNFLSGRILDPTTTTTTTSTTTTTMVAATNIETDTSAPTQPGPRQSQHDSTSTNYTPSNAPPHRSMLSPPKRMLGKEYTRKKLKKPKQ</sequence>
<proteinExistence type="predicted"/>